<reference evidence="2 3" key="1">
    <citation type="submission" date="2019-02" db="EMBL/GenBank/DDBJ databases">
        <title>Genome sequencing of the rare red list fungi Bondarzewia mesenterica.</title>
        <authorList>
            <person name="Buettner E."/>
            <person name="Kellner H."/>
        </authorList>
    </citation>
    <scope>NUCLEOTIDE SEQUENCE [LARGE SCALE GENOMIC DNA]</scope>
    <source>
        <strain evidence="2 3">DSM 108281</strain>
    </source>
</reference>
<keyword evidence="3" id="KW-1185">Reference proteome</keyword>
<feature type="compositionally biased region" description="Basic and acidic residues" evidence="1">
    <location>
        <begin position="37"/>
        <end position="51"/>
    </location>
</feature>
<feature type="compositionally biased region" description="Basic and acidic residues" evidence="1">
    <location>
        <begin position="72"/>
        <end position="91"/>
    </location>
</feature>
<feature type="region of interest" description="Disordered" evidence="1">
    <location>
        <begin position="1"/>
        <end position="112"/>
    </location>
</feature>
<protein>
    <submittedName>
        <fullName evidence="2">Uncharacterized protein</fullName>
    </submittedName>
</protein>
<comment type="caution">
    <text evidence="2">The sequence shown here is derived from an EMBL/GenBank/DDBJ whole genome shotgun (WGS) entry which is preliminary data.</text>
</comment>
<sequence length="133" mass="15578">MMYTMSRHHQRSPAPRTRAGPSRAAEVVVLPAIPRYMYDEPEPRERRDRTTGRYVASRLSTELRFDEDEREDENKRQVKVLKENLRPEKQKAKQKKKGSVSDGRTGDQWEEDIVPVQTLDNVREGEIAQLMIQ</sequence>
<accession>A0A4S4LT44</accession>
<dbReference type="AlphaFoldDB" id="A0A4S4LT44"/>
<gene>
    <name evidence="2" type="ORF">EW146_g5589</name>
</gene>
<feature type="compositionally biased region" description="Basic residues" evidence="1">
    <location>
        <begin position="1"/>
        <end position="11"/>
    </location>
</feature>
<dbReference type="EMBL" id="SGPL01000250">
    <property type="protein sequence ID" value="THH14791.1"/>
    <property type="molecule type" value="Genomic_DNA"/>
</dbReference>
<organism evidence="2 3">
    <name type="scientific">Bondarzewia mesenterica</name>
    <dbReference type="NCBI Taxonomy" id="1095465"/>
    <lineage>
        <taxon>Eukaryota</taxon>
        <taxon>Fungi</taxon>
        <taxon>Dikarya</taxon>
        <taxon>Basidiomycota</taxon>
        <taxon>Agaricomycotina</taxon>
        <taxon>Agaricomycetes</taxon>
        <taxon>Russulales</taxon>
        <taxon>Bondarzewiaceae</taxon>
        <taxon>Bondarzewia</taxon>
    </lineage>
</organism>
<proteinExistence type="predicted"/>
<evidence type="ECO:0000313" key="2">
    <source>
        <dbReference type="EMBL" id="THH14791.1"/>
    </source>
</evidence>
<evidence type="ECO:0000313" key="3">
    <source>
        <dbReference type="Proteomes" id="UP000310158"/>
    </source>
</evidence>
<evidence type="ECO:0000256" key="1">
    <source>
        <dbReference type="SAM" id="MobiDB-lite"/>
    </source>
</evidence>
<name>A0A4S4LT44_9AGAM</name>
<dbReference type="Proteomes" id="UP000310158">
    <property type="component" value="Unassembled WGS sequence"/>
</dbReference>